<feature type="domain" description="G-protein coupled receptors family 1 profile" evidence="11">
    <location>
        <begin position="37"/>
        <end position="278"/>
    </location>
</feature>
<evidence type="ECO:0000313" key="18">
    <source>
        <dbReference type="RefSeq" id="XP_031573452.1"/>
    </source>
</evidence>
<keyword evidence="5" id="KW-0297">G-protein coupled receptor</keyword>
<feature type="transmembrane region" description="Helical" evidence="10">
    <location>
        <begin position="20"/>
        <end position="45"/>
    </location>
</feature>
<evidence type="ECO:0000256" key="6">
    <source>
        <dbReference type="ARBA" id="ARBA00023136"/>
    </source>
</evidence>
<dbReference type="InterPro" id="IPR017452">
    <property type="entry name" value="GPCR_Rhodpsn_7TM"/>
</dbReference>
<evidence type="ECO:0000256" key="10">
    <source>
        <dbReference type="SAM" id="Phobius"/>
    </source>
</evidence>
<dbReference type="GO" id="GO:0005886">
    <property type="term" value="C:plasma membrane"/>
    <property type="evidence" value="ECO:0007669"/>
    <property type="project" value="UniProtKB-SubCell"/>
</dbReference>
<keyword evidence="2" id="KW-1003">Cell membrane</keyword>
<proteinExistence type="predicted"/>
<keyword evidence="9" id="KW-0807">Transducer</keyword>
<dbReference type="GeneID" id="116307367"/>
<evidence type="ECO:0000259" key="11">
    <source>
        <dbReference type="PROSITE" id="PS50262"/>
    </source>
</evidence>
<dbReference type="PROSITE" id="PS50262">
    <property type="entry name" value="G_PROTEIN_RECEP_F1_2"/>
    <property type="match status" value="1"/>
</dbReference>
<feature type="transmembrane region" description="Helical" evidence="10">
    <location>
        <begin position="176"/>
        <end position="198"/>
    </location>
</feature>
<dbReference type="Pfam" id="PF00001">
    <property type="entry name" value="7tm_1"/>
    <property type="match status" value="1"/>
</dbReference>
<sequence length="361" mass="41209">MNQSGNVTSPPFAFIFNGSNISAAILVALQIILNLVGNIMVVVCFYQFHHLRTKCNYFIISLSLADICVALFAMPFWLVLQLTEDMERDYLHIISPAVYRFWSSMDILVGTASITNLAAVSFDRQLAITSPFRYQSILTHNRVIVVIIATWIYSIIITSGRVIGNQEFLREKYIPLVVTFGCFLPLFSMIVMYTRIYFVARSQAVRLGNYSRDIKAAKTIAIVIGTFLVCWLPFFLITLSVYLLLCCRPHVYRPELIPALRAVKWMAYLNSCLNPIIYTCLNRPYRRAFHQMFKSCFRGKNYDGSNNRSSNYVSEYQRPVEHNGDLTKLTKEPDNSSETVEYKKQNAKVTLMNGSSQGHGV</sequence>
<evidence type="ECO:0000256" key="4">
    <source>
        <dbReference type="ARBA" id="ARBA00022989"/>
    </source>
</evidence>
<feature type="transmembrane region" description="Helical" evidence="10">
    <location>
        <begin position="99"/>
        <end position="122"/>
    </location>
</feature>
<keyword evidence="8" id="KW-0675">Receptor</keyword>
<dbReference type="InterPro" id="IPR000276">
    <property type="entry name" value="GPCR_Rhodpsn"/>
</dbReference>
<keyword evidence="12" id="KW-1185">Reference proteome</keyword>
<dbReference type="KEGG" id="aten:116307367"/>
<dbReference type="Gene3D" id="1.20.1070.10">
    <property type="entry name" value="Rhodopsin 7-helix transmembrane proteins"/>
    <property type="match status" value="1"/>
</dbReference>
<evidence type="ECO:0000256" key="1">
    <source>
        <dbReference type="ARBA" id="ARBA00004651"/>
    </source>
</evidence>
<dbReference type="GO" id="GO:0043410">
    <property type="term" value="P:positive regulation of MAPK cascade"/>
    <property type="evidence" value="ECO:0007669"/>
    <property type="project" value="TreeGrafter"/>
</dbReference>
<dbReference type="Proteomes" id="UP000515163">
    <property type="component" value="Unplaced"/>
</dbReference>
<gene>
    <name evidence="13 14 15 16 17 18 19" type="primary">LOC116307367</name>
</gene>
<dbReference type="CDD" id="cd14967">
    <property type="entry name" value="7tmA_amine_R-like"/>
    <property type="match status" value="1"/>
</dbReference>
<dbReference type="RefSeq" id="XP_031573453.1">
    <property type="nucleotide sequence ID" value="XM_031717593.1"/>
</dbReference>
<evidence type="ECO:0000313" key="15">
    <source>
        <dbReference type="RefSeq" id="XP_031573449.1"/>
    </source>
</evidence>
<dbReference type="SMART" id="SM01381">
    <property type="entry name" value="7TM_GPCR_Srsx"/>
    <property type="match status" value="1"/>
</dbReference>
<keyword evidence="3 10" id="KW-0812">Transmembrane</keyword>
<organism evidence="12 15">
    <name type="scientific">Actinia tenebrosa</name>
    <name type="common">Australian red waratah sea anemone</name>
    <dbReference type="NCBI Taxonomy" id="6105"/>
    <lineage>
        <taxon>Eukaryota</taxon>
        <taxon>Metazoa</taxon>
        <taxon>Cnidaria</taxon>
        <taxon>Anthozoa</taxon>
        <taxon>Hexacorallia</taxon>
        <taxon>Actiniaria</taxon>
        <taxon>Actiniidae</taxon>
        <taxon>Actinia</taxon>
    </lineage>
</organism>
<accession>A0A6P8J1R3</accession>
<feature type="transmembrane region" description="Helical" evidence="10">
    <location>
        <begin position="219"/>
        <end position="245"/>
    </location>
</feature>
<evidence type="ECO:0000313" key="14">
    <source>
        <dbReference type="RefSeq" id="XP_031573448.1"/>
    </source>
</evidence>
<comment type="subcellular location">
    <subcellularLocation>
        <location evidence="1">Cell membrane</location>
        <topology evidence="1">Multi-pass membrane protein</topology>
    </subcellularLocation>
</comment>
<evidence type="ECO:0000256" key="5">
    <source>
        <dbReference type="ARBA" id="ARBA00023040"/>
    </source>
</evidence>
<dbReference type="PRINTS" id="PR00237">
    <property type="entry name" value="GPCRRHODOPSN"/>
</dbReference>
<evidence type="ECO:0000313" key="13">
    <source>
        <dbReference type="RefSeq" id="XP_031573447.1"/>
    </source>
</evidence>
<name>A0A6P8J1R3_ACTTE</name>
<dbReference type="AlphaFoldDB" id="A0A6P8J1R3"/>
<protein>
    <submittedName>
        <fullName evidence="13 14">Alpha-1B adrenergic receptor-like</fullName>
    </submittedName>
</protein>
<feature type="transmembrane region" description="Helical" evidence="10">
    <location>
        <begin position="143"/>
        <end position="164"/>
    </location>
</feature>
<evidence type="ECO:0000313" key="17">
    <source>
        <dbReference type="RefSeq" id="XP_031573451.1"/>
    </source>
</evidence>
<dbReference type="GO" id="GO:0004993">
    <property type="term" value="F:G protein-coupled serotonin receptor activity"/>
    <property type="evidence" value="ECO:0007669"/>
    <property type="project" value="UniProtKB-ARBA"/>
</dbReference>
<dbReference type="GO" id="GO:0071880">
    <property type="term" value="P:adenylate cyclase-activating adrenergic receptor signaling pathway"/>
    <property type="evidence" value="ECO:0007669"/>
    <property type="project" value="TreeGrafter"/>
</dbReference>
<evidence type="ECO:0000256" key="7">
    <source>
        <dbReference type="ARBA" id="ARBA00023157"/>
    </source>
</evidence>
<evidence type="ECO:0000313" key="19">
    <source>
        <dbReference type="RefSeq" id="XP_031573453.1"/>
    </source>
</evidence>
<dbReference type="PANTHER" id="PTHR24248:SF199">
    <property type="entry name" value="IP13425P-RELATED"/>
    <property type="match status" value="1"/>
</dbReference>
<keyword evidence="6 10" id="KW-0472">Membrane</keyword>
<feature type="transmembrane region" description="Helical" evidence="10">
    <location>
        <begin position="57"/>
        <end position="79"/>
    </location>
</feature>
<dbReference type="OrthoDB" id="5951059at2759"/>
<evidence type="ECO:0000313" key="16">
    <source>
        <dbReference type="RefSeq" id="XP_031573450.1"/>
    </source>
</evidence>
<reference evidence="13 14" key="1">
    <citation type="submission" date="2025-04" db="UniProtKB">
        <authorList>
            <consortium name="RefSeq"/>
        </authorList>
    </citation>
    <scope>IDENTIFICATION</scope>
    <source>
        <tissue evidence="13 14">Tentacle</tissue>
    </source>
</reference>
<dbReference type="RefSeq" id="XP_031573447.1">
    <property type="nucleotide sequence ID" value="XM_031717587.1"/>
</dbReference>
<dbReference type="SUPFAM" id="SSF81321">
    <property type="entry name" value="Family A G protein-coupled receptor-like"/>
    <property type="match status" value="1"/>
</dbReference>
<evidence type="ECO:0000256" key="8">
    <source>
        <dbReference type="ARBA" id="ARBA00023170"/>
    </source>
</evidence>
<dbReference type="RefSeq" id="XP_031573449.1">
    <property type="nucleotide sequence ID" value="XM_031717589.1"/>
</dbReference>
<keyword evidence="7" id="KW-1015">Disulfide bond</keyword>
<evidence type="ECO:0000256" key="3">
    <source>
        <dbReference type="ARBA" id="ARBA00022692"/>
    </source>
</evidence>
<dbReference type="RefSeq" id="XP_031573451.1">
    <property type="nucleotide sequence ID" value="XM_031717591.1"/>
</dbReference>
<keyword evidence="4 10" id="KW-1133">Transmembrane helix</keyword>
<dbReference type="RefSeq" id="XP_031573452.1">
    <property type="nucleotide sequence ID" value="XM_031717592.1"/>
</dbReference>
<dbReference type="PANTHER" id="PTHR24248">
    <property type="entry name" value="ADRENERGIC RECEPTOR-RELATED G-PROTEIN COUPLED RECEPTOR"/>
    <property type="match status" value="1"/>
</dbReference>
<dbReference type="RefSeq" id="XP_031573448.1">
    <property type="nucleotide sequence ID" value="XM_031717588.1"/>
</dbReference>
<evidence type="ECO:0000256" key="9">
    <source>
        <dbReference type="ARBA" id="ARBA00023224"/>
    </source>
</evidence>
<evidence type="ECO:0000256" key="2">
    <source>
        <dbReference type="ARBA" id="ARBA00022475"/>
    </source>
</evidence>
<dbReference type="RefSeq" id="XP_031573450.1">
    <property type="nucleotide sequence ID" value="XM_031717590.1"/>
</dbReference>
<evidence type="ECO:0000313" key="12">
    <source>
        <dbReference type="Proteomes" id="UP000515163"/>
    </source>
</evidence>